<evidence type="ECO:0000259" key="1">
    <source>
        <dbReference type="SMART" id="SM00829"/>
    </source>
</evidence>
<evidence type="ECO:0000313" key="3">
    <source>
        <dbReference type="Proteomes" id="UP001221142"/>
    </source>
</evidence>
<dbReference type="InterPro" id="IPR013154">
    <property type="entry name" value="ADH-like_N"/>
</dbReference>
<proteinExistence type="predicted"/>
<accession>A0AAD7FKY8</accession>
<evidence type="ECO:0000313" key="2">
    <source>
        <dbReference type="EMBL" id="KAJ7625842.1"/>
    </source>
</evidence>
<dbReference type="CDD" id="cd08276">
    <property type="entry name" value="MDR7"/>
    <property type="match status" value="1"/>
</dbReference>
<dbReference type="SUPFAM" id="SSF51735">
    <property type="entry name" value="NAD(P)-binding Rossmann-fold domains"/>
    <property type="match status" value="1"/>
</dbReference>
<dbReference type="InterPro" id="IPR011032">
    <property type="entry name" value="GroES-like_sf"/>
</dbReference>
<dbReference type="Gene3D" id="3.90.180.10">
    <property type="entry name" value="Medium-chain alcohol dehydrogenases, catalytic domain"/>
    <property type="match status" value="1"/>
</dbReference>
<feature type="domain" description="Enoyl reductase (ER)" evidence="1">
    <location>
        <begin position="18"/>
        <end position="356"/>
    </location>
</feature>
<keyword evidence="3" id="KW-1185">Reference proteome</keyword>
<reference evidence="2" key="1">
    <citation type="submission" date="2023-03" db="EMBL/GenBank/DDBJ databases">
        <title>Massive genome expansion in bonnet fungi (Mycena s.s.) driven by repeated elements and novel gene families across ecological guilds.</title>
        <authorList>
            <consortium name="Lawrence Berkeley National Laboratory"/>
            <person name="Harder C.B."/>
            <person name="Miyauchi S."/>
            <person name="Viragh M."/>
            <person name="Kuo A."/>
            <person name="Thoen E."/>
            <person name="Andreopoulos B."/>
            <person name="Lu D."/>
            <person name="Skrede I."/>
            <person name="Drula E."/>
            <person name="Henrissat B."/>
            <person name="Morin E."/>
            <person name="Kohler A."/>
            <person name="Barry K."/>
            <person name="LaButti K."/>
            <person name="Morin E."/>
            <person name="Salamov A."/>
            <person name="Lipzen A."/>
            <person name="Mereny Z."/>
            <person name="Hegedus B."/>
            <person name="Baldrian P."/>
            <person name="Stursova M."/>
            <person name="Weitz H."/>
            <person name="Taylor A."/>
            <person name="Grigoriev I.V."/>
            <person name="Nagy L.G."/>
            <person name="Martin F."/>
            <person name="Kauserud H."/>
        </authorList>
    </citation>
    <scope>NUCLEOTIDE SEQUENCE</scope>
    <source>
        <strain evidence="2">9284</strain>
    </source>
</reference>
<dbReference type="PANTHER" id="PTHR45033:SF1">
    <property type="entry name" value="OXIDOREDUCTASE (EUROFUNG)"/>
    <property type="match status" value="1"/>
</dbReference>
<comment type="caution">
    <text evidence="2">The sequence shown here is derived from an EMBL/GenBank/DDBJ whole genome shotgun (WGS) entry which is preliminary data.</text>
</comment>
<dbReference type="PANTHER" id="PTHR45033">
    <property type="match status" value="1"/>
</dbReference>
<gene>
    <name evidence="2" type="ORF">FB45DRAFT_1060457</name>
</gene>
<dbReference type="GO" id="GO:0016491">
    <property type="term" value="F:oxidoreductase activity"/>
    <property type="evidence" value="ECO:0007669"/>
    <property type="project" value="InterPro"/>
</dbReference>
<dbReference type="AlphaFoldDB" id="A0AAD7FKY8"/>
<dbReference type="InterPro" id="IPR020843">
    <property type="entry name" value="ER"/>
</dbReference>
<dbReference type="Proteomes" id="UP001221142">
    <property type="component" value="Unassembled WGS sequence"/>
</dbReference>
<name>A0AAD7FKY8_9AGAR</name>
<dbReference type="Pfam" id="PF00107">
    <property type="entry name" value="ADH_zinc_N"/>
    <property type="match status" value="1"/>
</dbReference>
<sequence length="372" mass="39724">MPLPQSTRHFYYSKDGPGTYHNLAIKTSPLAPPGAGQVLVKVHAVSLQAHDLNIAKDDELGTDKNLIPCSDMAGKVFALGEAVSEWKVGDRVMANLVLDYLDGDLKASYLGNALSISVDEVLSEYRVFPAHALISIPEHLSYEEASTLPCAALTAFNALHGSEPMKAGDTVFIPGTGGVAISALQFAIAAGAQVIISSSSDRKLAFAKVRGATHLVNYKTTPEWDQEVLKFTNGVGADHVLEMNGGPDSFERSLKAVRMAGNVAIIGGSAGGNNPTPARPICSTTFPNTLNPILAKVLKVRGILGAPVSLFKEMTAFMSAHPETTRPVIDKVFEFEQAREAYAYLDAQQHVGKVAIRVAQSCGPRYSNIFMT</sequence>
<dbReference type="Gene3D" id="3.40.50.720">
    <property type="entry name" value="NAD(P)-binding Rossmann-like Domain"/>
    <property type="match status" value="1"/>
</dbReference>
<dbReference type="SUPFAM" id="SSF50129">
    <property type="entry name" value="GroES-like"/>
    <property type="match status" value="1"/>
</dbReference>
<dbReference type="EMBL" id="JARKIF010000012">
    <property type="protein sequence ID" value="KAJ7625842.1"/>
    <property type="molecule type" value="Genomic_DNA"/>
</dbReference>
<organism evidence="2 3">
    <name type="scientific">Roridomyces roridus</name>
    <dbReference type="NCBI Taxonomy" id="1738132"/>
    <lineage>
        <taxon>Eukaryota</taxon>
        <taxon>Fungi</taxon>
        <taxon>Dikarya</taxon>
        <taxon>Basidiomycota</taxon>
        <taxon>Agaricomycotina</taxon>
        <taxon>Agaricomycetes</taxon>
        <taxon>Agaricomycetidae</taxon>
        <taxon>Agaricales</taxon>
        <taxon>Marasmiineae</taxon>
        <taxon>Mycenaceae</taxon>
        <taxon>Roridomyces</taxon>
    </lineage>
</organism>
<dbReference type="SMART" id="SM00829">
    <property type="entry name" value="PKS_ER"/>
    <property type="match status" value="1"/>
</dbReference>
<dbReference type="InterPro" id="IPR013149">
    <property type="entry name" value="ADH-like_C"/>
</dbReference>
<dbReference type="Pfam" id="PF08240">
    <property type="entry name" value="ADH_N"/>
    <property type="match status" value="1"/>
</dbReference>
<protein>
    <submittedName>
        <fullName evidence="2">Alcohol dehydrogenase superfamily protein</fullName>
    </submittedName>
</protein>
<dbReference type="InterPro" id="IPR052711">
    <property type="entry name" value="Zinc_ADH-like"/>
</dbReference>
<dbReference type="InterPro" id="IPR036291">
    <property type="entry name" value="NAD(P)-bd_dom_sf"/>
</dbReference>